<name>A0ABW9VJH5_9BURK</name>
<feature type="coiled-coil region" evidence="12">
    <location>
        <begin position="469"/>
        <end position="507"/>
    </location>
</feature>
<sequence length="575" mass="61771">MLDRLTIRTRLTGTIALLGLLILFLGALGIFELRKSNDILKDVYGNAMVSMQSIYESQIQIDRARLSLDRVALDPDNPISQDPLKRSQGFIDGSDKYWKRYLSLPFGPGEKALAEQADAKRQALIKDGLLPAIKALEGKNEPEIRRLMLSEITRLFRLYLEANEKLTAYQLEHTGQQYQESQTDYSRSMMFSIAAVAIGIALAGISGMMLLRAVMLPLEETRNHFEAMAQGNLSNQIERSRDDEMGAMMVGLKHMQDRLAGTVRSVREGSDAIATASSEIAAGNLDLSRRTEQQAASLEETASSLEELTSTVRQNSENARQASALASSASEIAIKGGALVSRVVDTMGSITASSDKIADIIGVIDGIAFQTNILALNAAVEAARAGEQGRGFAVVATEVRNLAQRSAAAAKDIKALITDSVEKVGSGSALVNETGSTMNEIVSSVGRVNSIISEISEAGREQEIGIEQINQAVAEMDNVTQQNAALVEQAAAASQAMQEQAANLAQMVAVFQIAGDSQQHGKPRTLPRREPQPAAPSRPARIKASTATPAPAPAKAESKPLRAAAKPAADEWEEF</sequence>
<dbReference type="SMART" id="SM00304">
    <property type="entry name" value="HAMP"/>
    <property type="match status" value="1"/>
</dbReference>
<comment type="caution">
    <text evidence="17">The sequence shown here is derived from an EMBL/GenBank/DDBJ whole genome shotgun (WGS) entry which is preliminary data.</text>
</comment>
<evidence type="ECO:0000256" key="13">
    <source>
        <dbReference type="SAM" id="MobiDB-lite"/>
    </source>
</evidence>
<dbReference type="EMBL" id="WWCM01000006">
    <property type="protein sequence ID" value="MYM39748.1"/>
    <property type="molecule type" value="Genomic_DNA"/>
</dbReference>
<keyword evidence="7 14" id="KW-1133">Transmembrane helix</keyword>
<keyword evidence="4" id="KW-0145">Chemotaxis</keyword>
<dbReference type="Pfam" id="PF00672">
    <property type="entry name" value="HAMP"/>
    <property type="match status" value="1"/>
</dbReference>
<keyword evidence="2" id="KW-1003">Cell membrane</keyword>
<evidence type="ECO:0000256" key="2">
    <source>
        <dbReference type="ARBA" id="ARBA00022475"/>
    </source>
</evidence>
<dbReference type="Pfam" id="PF00015">
    <property type="entry name" value="MCPsignal"/>
    <property type="match status" value="1"/>
</dbReference>
<comment type="subcellular location">
    <subcellularLocation>
        <location evidence="1">Cell inner membrane</location>
        <topology evidence="1">Multi-pass membrane protein</topology>
    </subcellularLocation>
</comment>
<dbReference type="Gene3D" id="1.10.287.950">
    <property type="entry name" value="Methyl-accepting chemotaxis protein"/>
    <property type="match status" value="1"/>
</dbReference>
<dbReference type="InterPro" id="IPR003660">
    <property type="entry name" value="HAMP_dom"/>
</dbReference>
<keyword evidence="18" id="KW-1185">Reference proteome</keyword>
<dbReference type="PANTHER" id="PTHR43531:SF14">
    <property type="entry name" value="METHYL-ACCEPTING CHEMOTAXIS PROTEIN I-RELATED"/>
    <property type="match status" value="1"/>
</dbReference>
<evidence type="ECO:0000256" key="4">
    <source>
        <dbReference type="ARBA" id="ARBA00022500"/>
    </source>
</evidence>
<proteinExistence type="inferred from homology"/>
<feature type="domain" description="Methyl-accepting transducer" evidence="15">
    <location>
        <begin position="269"/>
        <end position="498"/>
    </location>
</feature>
<evidence type="ECO:0000313" key="17">
    <source>
        <dbReference type="EMBL" id="MYM39748.1"/>
    </source>
</evidence>
<evidence type="ECO:0000256" key="11">
    <source>
        <dbReference type="PROSITE-ProRule" id="PRU00284"/>
    </source>
</evidence>
<evidence type="ECO:0000256" key="5">
    <source>
        <dbReference type="ARBA" id="ARBA00022519"/>
    </source>
</evidence>
<keyword evidence="5" id="KW-0997">Cell inner membrane</keyword>
<evidence type="ECO:0000256" key="9">
    <source>
        <dbReference type="ARBA" id="ARBA00023224"/>
    </source>
</evidence>
<accession>A0ABW9VJH5</accession>
<dbReference type="Proteomes" id="UP000478090">
    <property type="component" value="Unassembled WGS sequence"/>
</dbReference>
<dbReference type="PANTHER" id="PTHR43531">
    <property type="entry name" value="PROTEIN ICFG"/>
    <property type="match status" value="1"/>
</dbReference>
<dbReference type="InterPro" id="IPR004089">
    <property type="entry name" value="MCPsignal_dom"/>
</dbReference>
<evidence type="ECO:0000256" key="1">
    <source>
        <dbReference type="ARBA" id="ARBA00004429"/>
    </source>
</evidence>
<dbReference type="InterPro" id="IPR004090">
    <property type="entry name" value="Chemotax_Me-accpt_rcpt"/>
</dbReference>
<evidence type="ECO:0000256" key="7">
    <source>
        <dbReference type="ARBA" id="ARBA00022989"/>
    </source>
</evidence>
<dbReference type="RefSeq" id="WP_161039122.1">
    <property type="nucleotide sequence ID" value="NZ_WWCM01000006.1"/>
</dbReference>
<evidence type="ECO:0000256" key="8">
    <source>
        <dbReference type="ARBA" id="ARBA00023136"/>
    </source>
</evidence>
<organism evidence="17 18">
    <name type="scientific">Duganella qianjiadongensis</name>
    <dbReference type="NCBI Taxonomy" id="2692176"/>
    <lineage>
        <taxon>Bacteria</taxon>
        <taxon>Pseudomonadati</taxon>
        <taxon>Pseudomonadota</taxon>
        <taxon>Betaproteobacteria</taxon>
        <taxon>Burkholderiales</taxon>
        <taxon>Oxalobacteraceae</taxon>
        <taxon>Telluria group</taxon>
        <taxon>Duganella</taxon>
    </lineage>
</organism>
<evidence type="ECO:0000256" key="3">
    <source>
        <dbReference type="ARBA" id="ARBA00022481"/>
    </source>
</evidence>
<keyword evidence="3" id="KW-0488">Methylation</keyword>
<dbReference type="PRINTS" id="PR00260">
    <property type="entry name" value="CHEMTRNSDUCR"/>
</dbReference>
<feature type="domain" description="HAMP" evidence="16">
    <location>
        <begin position="212"/>
        <end position="264"/>
    </location>
</feature>
<keyword evidence="6 14" id="KW-0812">Transmembrane</keyword>
<dbReference type="SMART" id="SM00283">
    <property type="entry name" value="MA"/>
    <property type="match status" value="1"/>
</dbReference>
<evidence type="ECO:0000259" key="16">
    <source>
        <dbReference type="PROSITE" id="PS50885"/>
    </source>
</evidence>
<feature type="compositionally biased region" description="Low complexity" evidence="13">
    <location>
        <begin position="543"/>
        <end position="555"/>
    </location>
</feature>
<dbReference type="CDD" id="cd11386">
    <property type="entry name" value="MCP_signal"/>
    <property type="match status" value="1"/>
</dbReference>
<dbReference type="CDD" id="cd06225">
    <property type="entry name" value="HAMP"/>
    <property type="match status" value="1"/>
</dbReference>
<dbReference type="SUPFAM" id="SSF58104">
    <property type="entry name" value="Methyl-accepting chemotaxis protein (MCP) signaling domain"/>
    <property type="match status" value="1"/>
</dbReference>
<reference evidence="17 18" key="1">
    <citation type="submission" date="2019-12" db="EMBL/GenBank/DDBJ databases">
        <title>Novel species isolated from a subtropical stream in China.</title>
        <authorList>
            <person name="Lu H."/>
        </authorList>
    </citation>
    <scope>NUCLEOTIDE SEQUENCE [LARGE SCALE GENOMIC DNA]</scope>
    <source>
        <strain evidence="17 18">CY13W</strain>
    </source>
</reference>
<feature type="transmembrane region" description="Helical" evidence="14">
    <location>
        <begin position="12"/>
        <end position="31"/>
    </location>
</feature>
<keyword evidence="8 14" id="KW-0472">Membrane</keyword>
<feature type="region of interest" description="Disordered" evidence="13">
    <location>
        <begin position="516"/>
        <end position="575"/>
    </location>
</feature>
<feature type="transmembrane region" description="Helical" evidence="14">
    <location>
        <begin position="189"/>
        <end position="211"/>
    </location>
</feature>
<dbReference type="PROSITE" id="PS50111">
    <property type="entry name" value="CHEMOTAXIS_TRANSDUC_2"/>
    <property type="match status" value="1"/>
</dbReference>
<dbReference type="InterPro" id="IPR051310">
    <property type="entry name" value="MCP_chemotaxis"/>
</dbReference>
<dbReference type="PROSITE" id="PS50885">
    <property type="entry name" value="HAMP"/>
    <property type="match status" value="1"/>
</dbReference>
<evidence type="ECO:0000313" key="18">
    <source>
        <dbReference type="Proteomes" id="UP000478090"/>
    </source>
</evidence>
<evidence type="ECO:0000256" key="12">
    <source>
        <dbReference type="SAM" id="Coils"/>
    </source>
</evidence>
<evidence type="ECO:0000256" key="6">
    <source>
        <dbReference type="ARBA" id="ARBA00022692"/>
    </source>
</evidence>
<protein>
    <submittedName>
        <fullName evidence="17">HAMP domain-containing protein</fullName>
    </submittedName>
</protein>
<comment type="similarity">
    <text evidence="10">Belongs to the methyl-accepting chemotaxis (MCP) protein family.</text>
</comment>
<dbReference type="InterPro" id="IPR003122">
    <property type="entry name" value="Tar_rcpt_lig-bd"/>
</dbReference>
<keyword evidence="9 11" id="KW-0807">Transducer</keyword>
<evidence type="ECO:0000256" key="14">
    <source>
        <dbReference type="SAM" id="Phobius"/>
    </source>
</evidence>
<gene>
    <name evidence="17" type="ORF">GTP27_10445</name>
</gene>
<evidence type="ECO:0000259" key="15">
    <source>
        <dbReference type="PROSITE" id="PS50111"/>
    </source>
</evidence>
<dbReference type="Pfam" id="PF02203">
    <property type="entry name" value="TarH"/>
    <property type="match status" value="1"/>
</dbReference>
<keyword evidence="12" id="KW-0175">Coiled coil</keyword>
<evidence type="ECO:0000256" key="10">
    <source>
        <dbReference type="ARBA" id="ARBA00029447"/>
    </source>
</evidence>